<keyword evidence="2" id="KW-0732">Signal</keyword>
<reference evidence="3 4" key="1">
    <citation type="submission" date="2018-10" db="EMBL/GenBank/DDBJ databases">
        <title>Bacillus Keqinensis sp. nov., a moderately halophilic bacterium isolated from a saline-alkaline lake.</title>
        <authorList>
            <person name="Wang H."/>
        </authorList>
    </citation>
    <scope>NUCLEOTIDE SEQUENCE [LARGE SCALE GENOMIC DNA]</scope>
    <source>
        <strain evidence="3 4">KQ-3</strain>
    </source>
</reference>
<gene>
    <name evidence="3" type="ORF">EBO34_11795</name>
</gene>
<evidence type="ECO:0000256" key="1">
    <source>
        <dbReference type="SAM" id="MobiDB-lite"/>
    </source>
</evidence>
<proteinExistence type="predicted"/>
<comment type="caution">
    <text evidence="3">The sequence shown here is derived from an EMBL/GenBank/DDBJ whole genome shotgun (WGS) entry which is preliminary data.</text>
</comment>
<dbReference type="PROSITE" id="PS51257">
    <property type="entry name" value="PROKAR_LIPOPROTEIN"/>
    <property type="match status" value="1"/>
</dbReference>
<organism evidence="3 4">
    <name type="scientific">Alteribacter keqinensis</name>
    <dbReference type="NCBI Taxonomy" id="2483800"/>
    <lineage>
        <taxon>Bacteria</taxon>
        <taxon>Bacillati</taxon>
        <taxon>Bacillota</taxon>
        <taxon>Bacilli</taxon>
        <taxon>Bacillales</taxon>
        <taxon>Bacillaceae</taxon>
        <taxon>Alteribacter</taxon>
    </lineage>
</organism>
<evidence type="ECO:0000256" key="2">
    <source>
        <dbReference type="SAM" id="SignalP"/>
    </source>
</evidence>
<evidence type="ECO:0008006" key="5">
    <source>
        <dbReference type="Google" id="ProtNLM"/>
    </source>
</evidence>
<keyword evidence="4" id="KW-1185">Reference proteome</keyword>
<evidence type="ECO:0000313" key="3">
    <source>
        <dbReference type="EMBL" id="RNA67415.1"/>
    </source>
</evidence>
<dbReference type="RefSeq" id="WP_122898782.1">
    <property type="nucleotide sequence ID" value="NZ_RHIB01000002.1"/>
</dbReference>
<dbReference type="InterPro" id="IPR019076">
    <property type="entry name" value="Spore_lipoprot_YhcN/YlaJ-like"/>
</dbReference>
<feature type="chain" id="PRO_5039186694" description="Sporulation protein" evidence="2">
    <location>
        <begin position="20"/>
        <end position="209"/>
    </location>
</feature>
<dbReference type="OrthoDB" id="2691390at2"/>
<feature type="signal peptide" evidence="2">
    <location>
        <begin position="1"/>
        <end position="19"/>
    </location>
</feature>
<dbReference type="AlphaFoldDB" id="A0A3M7TPN5"/>
<sequence length="209" mass="23673">MKRLLTASLVCTLALTACGQMNDTARQDGGNAQWNSLSTGNTTDGYNVINRQSADHDEYNKYGFVRESKETAKQKKYPGYAVYDRELLANSISEMAAVIPSVDECGTLVTDDKIFMVYSRNSGHEDMDRNEVADQVRKTALSVVPSYYEVYVSDDMDMMDEIERFGSLYPDSEEYNNTLEQTADQFKDYPQGEPISSDEMHDDNDDYMN</sequence>
<protein>
    <recommendedName>
        <fullName evidence="5">Sporulation protein</fullName>
    </recommendedName>
</protein>
<feature type="region of interest" description="Disordered" evidence="1">
    <location>
        <begin position="181"/>
        <end position="209"/>
    </location>
</feature>
<evidence type="ECO:0000313" key="4">
    <source>
        <dbReference type="Proteomes" id="UP000278746"/>
    </source>
</evidence>
<dbReference type="Proteomes" id="UP000278746">
    <property type="component" value="Unassembled WGS sequence"/>
</dbReference>
<dbReference type="Pfam" id="PF09580">
    <property type="entry name" value="Spore_YhcN_YlaJ"/>
    <property type="match status" value="1"/>
</dbReference>
<name>A0A3M7TPN5_9BACI</name>
<feature type="compositionally biased region" description="Acidic residues" evidence="1">
    <location>
        <begin position="200"/>
        <end position="209"/>
    </location>
</feature>
<accession>A0A3M7TPN5</accession>
<dbReference type="EMBL" id="RHIB01000002">
    <property type="protein sequence ID" value="RNA67415.1"/>
    <property type="molecule type" value="Genomic_DNA"/>
</dbReference>